<evidence type="ECO:0000313" key="1">
    <source>
        <dbReference type="EMBL" id="DAF90630.1"/>
    </source>
</evidence>
<keyword evidence="1" id="KW-0863">Zinc-finger</keyword>
<organism evidence="1">
    <name type="scientific">Siphoviridae sp. ctGDt6</name>
    <dbReference type="NCBI Taxonomy" id="2825408"/>
    <lineage>
        <taxon>Viruses</taxon>
        <taxon>Duplodnaviria</taxon>
        <taxon>Heunggongvirae</taxon>
        <taxon>Uroviricota</taxon>
        <taxon>Caudoviricetes</taxon>
    </lineage>
</organism>
<reference evidence="1" key="1">
    <citation type="journal article" date="2021" name="Proc. Natl. Acad. Sci. U.S.A.">
        <title>A Catalog of Tens of Thousands of Viruses from Human Metagenomes Reveals Hidden Associations with Chronic Diseases.</title>
        <authorList>
            <person name="Tisza M.J."/>
            <person name="Buck C.B."/>
        </authorList>
    </citation>
    <scope>NUCLEOTIDE SEQUENCE</scope>
    <source>
        <strain evidence="1">CtGDt6</strain>
    </source>
</reference>
<dbReference type="GO" id="GO:0008270">
    <property type="term" value="F:zinc ion binding"/>
    <property type="evidence" value="ECO:0007669"/>
    <property type="project" value="UniProtKB-KW"/>
</dbReference>
<keyword evidence="1" id="KW-0479">Metal-binding</keyword>
<keyword evidence="1" id="KW-0862">Zinc</keyword>
<proteinExistence type="predicted"/>
<protein>
    <submittedName>
        <fullName evidence="1">C2H2 type zinc-finger protein</fullName>
    </submittedName>
</protein>
<name>A0A8S5U8B0_9CAUD</name>
<accession>A0A8S5U8B0</accession>
<sequence length="78" mass="8984">MAKLIKHRSIGKIRMELVDYALNCTDDELYELCGAVSELGGVTSWSCDECQKRFKPDCGFDSDESRCKKHFFEMNKPE</sequence>
<dbReference type="EMBL" id="BK016032">
    <property type="protein sequence ID" value="DAF90630.1"/>
    <property type="molecule type" value="Genomic_DNA"/>
</dbReference>